<dbReference type="Gene3D" id="3.20.20.150">
    <property type="entry name" value="Divalent-metal-dependent TIM barrel enzymes"/>
    <property type="match status" value="1"/>
</dbReference>
<dbReference type="RefSeq" id="WP_338199922.1">
    <property type="nucleotide sequence ID" value="NZ_JAEKNR010000068.1"/>
</dbReference>
<evidence type="ECO:0000313" key="2">
    <source>
        <dbReference type="EMBL" id="MBJ7597579.1"/>
    </source>
</evidence>
<dbReference type="Proteomes" id="UP000612893">
    <property type="component" value="Unassembled WGS sequence"/>
</dbReference>
<protein>
    <submittedName>
        <fullName evidence="2">Sugar phosphate isomerase/epimerase</fullName>
    </submittedName>
</protein>
<dbReference type="EMBL" id="JAEKNR010000068">
    <property type="protein sequence ID" value="MBJ7597579.1"/>
    <property type="molecule type" value="Genomic_DNA"/>
</dbReference>
<accession>A0A934K0H6</accession>
<dbReference type="Pfam" id="PF01261">
    <property type="entry name" value="AP_endonuc_2"/>
    <property type="match status" value="1"/>
</dbReference>
<dbReference type="InterPro" id="IPR036237">
    <property type="entry name" value="Xyl_isomerase-like_sf"/>
</dbReference>
<reference evidence="2" key="1">
    <citation type="submission" date="2020-10" db="EMBL/GenBank/DDBJ databases">
        <title>Ca. Dormibacterota MAGs.</title>
        <authorList>
            <person name="Montgomery K."/>
        </authorList>
    </citation>
    <scope>NUCLEOTIDE SEQUENCE [LARGE SCALE GENOMIC DNA]</scope>
    <source>
        <strain evidence="2">SC8812_S17_10</strain>
    </source>
</reference>
<dbReference type="SUPFAM" id="SSF51658">
    <property type="entry name" value="Xylose isomerase-like"/>
    <property type="match status" value="1"/>
</dbReference>
<dbReference type="PANTHER" id="PTHR12110:SF21">
    <property type="entry name" value="XYLOSE ISOMERASE-LIKE TIM BARREL DOMAIN-CONTAINING PROTEIN"/>
    <property type="match status" value="1"/>
</dbReference>
<organism evidence="2 3">
    <name type="scientific">Candidatus Nephthysia bennettiae</name>
    <dbReference type="NCBI Taxonomy" id="3127016"/>
    <lineage>
        <taxon>Bacteria</taxon>
        <taxon>Bacillati</taxon>
        <taxon>Candidatus Dormiibacterota</taxon>
        <taxon>Candidatus Dormibacteria</taxon>
        <taxon>Candidatus Dormibacterales</taxon>
        <taxon>Candidatus Dormibacteraceae</taxon>
        <taxon>Candidatus Nephthysia</taxon>
    </lineage>
</organism>
<dbReference type="AlphaFoldDB" id="A0A934K0H6"/>
<evidence type="ECO:0000313" key="3">
    <source>
        <dbReference type="Proteomes" id="UP000612893"/>
    </source>
</evidence>
<comment type="caution">
    <text evidence="2">The sequence shown here is derived from an EMBL/GenBank/DDBJ whole genome shotgun (WGS) entry which is preliminary data.</text>
</comment>
<feature type="domain" description="Xylose isomerase-like TIM barrel" evidence="1">
    <location>
        <begin position="39"/>
        <end position="255"/>
    </location>
</feature>
<dbReference type="InterPro" id="IPR050312">
    <property type="entry name" value="IolE/XylAMocC-like"/>
</dbReference>
<keyword evidence="3" id="KW-1185">Reference proteome</keyword>
<dbReference type="PANTHER" id="PTHR12110">
    <property type="entry name" value="HYDROXYPYRUVATE ISOMERASE"/>
    <property type="match status" value="1"/>
</dbReference>
<gene>
    <name evidence="2" type="ORF">JF922_05775</name>
</gene>
<dbReference type="InterPro" id="IPR013022">
    <property type="entry name" value="Xyl_isomerase-like_TIM-brl"/>
</dbReference>
<dbReference type="GO" id="GO:0016853">
    <property type="term" value="F:isomerase activity"/>
    <property type="evidence" value="ECO:0007669"/>
    <property type="project" value="UniProtKB-KW"/>
</dbReference>
<keyword evidence="2" id="KW-0413">Isomerase</keyword>
<evidence type="ECO:0000259" key="1">
    <source>
        <dbReference type="Pfam" id="PF01261"/>
    </source>
</evidence>
<name>A0A934K0H6_9BACT</name>
<proteinExistence type="predicted"/>
<sequence>MQLGIFAKTFARPSVEETLEAVAGAGLPAAQFNLSVLGLPTLPHAVPAEAIAATREAAARTGVGLAAISGAFNTAHPDPAVRKAGVARFPVLCEAASALDIPLITLSSGTRDPDDMWRYHPDNSSSAAWSDSRDSLAALAAIASEHGLKLAVEPEHTNVLATAALARRMLDEVGSPALGVVFDAANLIDPDQSTPDGTLSVITDAARLLGPDIVLGHAKELTSRRRPVPAGDGILPWDAIVDALDRAGFTGTLVIHGLSEADVGRAVRTLQGVLRDKHRT</sequence>